<comment type="similarity">
    <text evidence="2 8">Belongs to the Fmt family.</text>
</comment>
<dbReference type="InterPro" id="IPR041711">
    <property type="entry name" value="Met-tRNA-FMT_N"/>
</dbReference>
<dbReference type="NCBIfam" id="TIGR00460">
    <property type="entry name" value="fmt"/>
    <property type="match status" value="1"/>
</dbReference>
<sequence length="315" mass="33001">MSIRPPLRLILMGTSPFAVPALRRLHAGPHRIEAVYTQPPRPAGRGMKERPSPVHEAALELGLPVLTPASFKTEAALAEFTALAADLAIVAAYGLILPRPVLSAPRLGCINLHGSNLPRWRGAAPIQRAIMAGDATTGVDIFQMEAGLDTGPVLASRTVTIGPHETAGFLHDRLAAIAADMLPSLLEGLANGTAQAIPQPSQGATYASKIQKDEGAIDFGQSAIEIDRRIRGLTPWPGCFAYLGKERLGILAAEPVAGSGEPGTVIELPLTVACGEGALRITSVQPAGKRPMPAEAFARGRRLGVSDRLACRAIA</sequence>
<evidence type="ECO:0000256" key="3">
    <source>
        <dbReference type="ARBA" id="ARBA00012261"/>
    </source>
</evidence>
<dbReference type="Proteomes" id="UP000197065">
    <property type="component" value="Unassembled WGS sequence"/>
</dbReference>
<dbReference type="GO" id="GO:0004479">
    <property type="term" value="F:methionyl-tRNA formyltransferase activity"/>
    <property type="evidence" value="ECO:0007669"/>
    <property type="project" value="UniProtKB-UniRule"/>
</dbReference>
<comment type="function">
    <text evidence="1 8">Attaches a formyl group to the free amino group of methionyl-tRNA(fMet). The formyl group appears to play a dual role in the initiator identity of N-formylmethionyl-tRNA by promoting its recognition by IF2 and preventing the misappropriation of this tRNA by the elongation apparatus.</text>
</comment>
<accession>A0A212QXK6</accession>
<dbReference type="Gene3D" id="3.40.50.170">
    <property type="entry name" value="Formyl transferase, N-terminal domain"/>
    <property type="match status" value="1"/>
</dbReference>
<dbReference type="Gene3D" id="3.10.25.10">
    <property type="entry name" value="Formyl transferase, C-terminal domain"/>
    <property type="match status" value="1"/>
</dbReference>
<proteinExistence type="inferred from homology"/>
<dbReference type="PANTHER" id="PTHR11138">
    <property type="entry name" value="METHIONYL-TRNA FORMYLTRANSFERASE"/>
    <property type="match status" value="1"/>
</dbReference>
<feature type="domain" description="Formyl transferase C-terminal" evidence="10">
    <location>
        <begin position="209"/>
        <end position="301"/>
    </location>
</feature>
<dbReference type="HAMAP" id="MF_00182">
    <property type="entry name" value="Formyl_trans"/>
    <property type="match status" value="1"/>
</dbReference>
<dbReference type="SUPFAM" id="SSF50486">
    <property type="entry name" value="FMT C-terminal domain-like"/>
    <property type="match status" value="1"/>
</dbReference>
<evidence type="ECO:0000313" key="11">
    <source>
        <dbReference type="EMBL" id="SNB64361.1"/>
    </source>
</evidence>
<evidence type="ECO:0000313" key="12">
    <source>
        <dbReference type="Proteomes" id="UP000197065"/>
    </source>
</evidence>
<organism evidence="11 12">
    <name type="scientific">Arboricoccus pini</name>
    <dbReference type="NCBI Taxonomy" id="1963835"/>
    <lineage>
        <taxon>Bacteria</taxon>
        <taxon>Pseudomonadati</taxon>
        <taxon>Pseudomonadota</taxon>
        <taxon>Alphaproteobacteria</taxon>
        <taxon>Geminicoccales</taxon>
        <taxon>Geminicoccaceae</taxon>
        <taxon>Arboricoccus</taxon>
    </lineage>
</organism>
<dbReference type="InterPro" id="IPR005794">
    <property type="entry name" value="Fmt"/>
</dbReference>
<evidence type="ECO:0000259" key="10">
    <source>
        <dbReference type="Pfam" id="PF02911"/>
    </source>
</evidence>
<keyword evidence="6 8" id="KW-0648">Protein biosynthesis</keyword>
<evidence type="ECO:0000256" key="7">
    <source>
        <dbReference type="ARBA" id="ARBA00048558"/>
    </source>
</evidence>
<keyword evidence="5 8" id="KW-0808">Transferase</keyword>
<feature type="binding site" evidence="8">
    <location>
        <begin position="115"/>
        <end position="118"/>
    </location>
    <ligand>
        <name>(6S)-5,6,7,8-tetrahydrofolate</name>
        <dbReference type="ChEBI" id="CHEBI:57453"/>
    </ligand>
</feature>
<reference evidence="11 12" key="1">
    <citation type="submission" date="2017-06" db="EMBL/GenBank/DDBJ databases">
        <authorList>
            <person name="Kim H.J."/>
            <person name="Triplett B.A."/>
        </authorList>
    </citation>
    <scope>NUCLEOTIDE SEQUENCE [LARGE SCALE GENOMIC DNA]</scope>
    <source>
        <strain evidence="11 12">B29T1</strain>
    </source>
</reference>
<keyword evidence="12" id="KW-1185">Reference proteome</keyword>
<dbReference type="InterPro" id="IPR036477">
    <property type="entry name" value="Formyl_transf_N_sf"/>
</dbReference>
<dbReference type="RefSeq" id="WP_088560669.1">
    <property type="nucleotide sequence ID" value="NZ_FYEH01000004.1"/>
</dbReference>
<evidence type="ECO:0000256" key="1">
    <source>
        <dbReference type="ARBA" id="ARBA00002606"/>
    </source>
</evidence>
<comment type="catalytic activity">
    <reaction evidence="7 8">
        <text>L-methionyl-tRNA(fMet) + (6R)-10-formyltetrahydrofolate = N-formyl-L-methionyl-tRNA(fMet) + (6S)-5,6,7,8-tetrahydrofolate + H(+)</text>
        <dbReference type="Rhea" id="RHEA:24380"/>
        <dbReference type="Rhea" id="RHEA-COMP:9952"/>
        <dbReference type="Rhea" id="RHEA-COMP:9953"/>
        <dbReference type="ChEBI" id="CHEBI:15378"/>
        <dbReference type="ChEBI" id="CHEBI:57453"/>
        <dbReference type="ChEBI" id="CHEBI:78530"/>
        <dbReference type="ChEBI" id="CHEBI:78844"/>
        <dbReference type="ChEBI" id="CHEBI:195366"/>
        <dbReference type="EC" id="2.1.2.9"/>
    </reaction>
</comment>
<dbReference type="EC" id="2.1.2.9" evidence="3 8"/>
<dbReference type="PANTHER" id="PTHR11138:SF5">
    <property type="entry name" value="METHIONYL-TRNA FORMYLTRANSFERASE, MITOCHONDRIAL"/>
    <property type="match status" value="1"/>
</dbReference>
<dbReference type="InterPro" id="IPR037022">
    <property type="entry name" value="Formyl_trans_C_sf"/>
</dbReference>
<evidence type="ECO:0000259" key="9">
    <source>
        <dbReference type="Pfam" id="PF00551"/>
    </source>
</evidence>
<dbReference type="OrthoDB" id="9802815at2"/>
<dbReference type="InterPro" id="IPR002376">
    <property type="entry name" value="Formyl_transf_N"/>
</dbReference>
<name>A0A212QXK6_9PROT</name>
<dbReference type="CDD" id="cd08646">
    <property type="entry name" value="FMT_core_Met-tRNA-FMT_N"/>
    <property type="match status" value="1"/>
</dbReference>
<evidence type="ECO:0000256" key="8">
    <source>
        <dbReference type="HAMAP-Rule" id="MF_00182"/>
    </source>
</evidence>
<gene>
    <name evidence="8" type="primary">fmt</name>
    <name evidence="11" type="ORF">SAMN07250955_10473</name>
</gene>
<dbReference type="GO" id="GO:0005829">
    <property type="term" value="C:cytosol"/>
    <property type="evidence" value="ECO:0007669"/>
    <property type="project" value="TreeGrafter"/>
</dbReference>
<dbReference type="InterPro" id="IPR011034">
    <property type="entry name" value="Formyl_transferase-like_C_sf"/>
</dbReference>
<dbReference type="InterPro" id="IPR005793">
    <property type="entry name" value="Formyl_trans_C"/>
</dbReference>
<dbReference type="CDD" id="cd08704">
    <property type="entry name" value="Met_tRNA_FMT_C"/>
    <property type="match status" value="1"/>
</dbReference>
<evidence type="ECO:0000256" key="2">
    <source>
        <dbReference type="ARBA" id="ARBA00010699"/>
    </source>
</evidence>
<dbReference type="EMBL" id="FYEH01000004">
    <property type="protein sequence ID" value="SNB64361.1"/>
    <property type="molecule type" value="Genomic_DNA"/>
</dbReference>
<dbReference type="Pfam" id="PF02911">
    <property type="entry name" value="Formyl_trans_C"/>
    <property type="match status" value="1"/>
</dbReference>
<protein>
    <recommendedName>
        <fullName evidence="4 8">Methionyl-tRNA formyltransferase</fullName>
        <ecNumber evidence="3 8">2.1.2.9</ecNumber>
    </recommendedName>
</protein>
<evidence type="ECO:0000256" key="6">
    <source>
        <dbReference type="ARBA" id="ARBA00022917"/>
    </source>
</evidence>
<dbReference type="Pfam" id="PF00551">
    <property type="entry name" value="Formyl_trans_N"/>
    <property type="match status" value="1"/>
</dbReference>
<dbReference type="AlphaFoldDB" id="A0A212QXK6"/>
<dbReference type="SUPFAM" id="SSF53328">
    <property type="entry name" value="Formyltransferase"/>
    <property type="match status" value="1"/>
</dbReference>
<feature type="domain" description="Formyl transferase N-terminal" evidence="9">
    <location>
        <begin position="11"/>
        <end position="184"/>
    </location>
</feature>
<evidence type="ECO:0000256" key="5">
    <source>
        <dbReference type="ARBA" id="ARBA00022679"/>
    </source>
</evidence>
<evidence type="ECO:0000256" key="4">
    <source>
        <dbReference type="ARBA" id="ARBA00016014"/>
    </source>
</evidence>
<dbReference type="InterPro" id="IPR044135">
    <property type="entry name" value="Met-tRNA-FMT_C"/>
</dbReference>